<feature type="transmembrane region" description="Helical" evidence="5">
    <location>
        <begin position="108"/>
        <end position="126"/>
    </location>
</feature>
<feature type="transmembrane region" description="Helical" evidence="5">
    <location>
        <begin position="68"/>
        <end position="87"/>
    </location>
</feature>
<comment type="subcellular location">
    <subcellularLocation>
        <location evidence="1">Membrane</location>
    </subcellularLocation>
</comment>
<dbReference type="SUPFAM" id="SSF161084">
    <property type="entry name" value="MAPEG domain-like"/>
    <property type="match status" value="1"/>
</dbReference>
<dbReference type="InterPro" id="IPR023352">
    <property type="entry name" value="MAPEG-like_dom_sf"/>
</dbReference>
<dbReference type="Gene3D" id="1.20.120.550">
    <property type="entry name" value="Membrane associated eicosanoid/glutathione metabolism-like domain"/>
    <property type="match status" value="1"/>
</dbReference>
<keyword evidence="7" id="KW-1185">Reference proteome</keyword>
<evidence type="ECO:0000313" key="7">
    <source>
        <dbReference type="Proteomes" id="UP001059950"/>
    </source>
</evidence>
<organism evidence="6 7">
    <name type="scientific">Amphritea atlantica</name>
    <dbReference type="NCBI Taxonomy" id="355243"/>
    <lineage>
        <taxon>Bacteria</taxon>
        <taxon>Pseudomonadati</taxon>
        <taxon>Pseudomonadota</taxon>
        <taxon>Gammaproteobacteria</taxon>
        <taxon>Oceanospirillales</taxon>
        <taxon>Oceanospirillaceae</taxon>
        <taxon>Amphritea</taxon>
    </lineage>
</organism>
<dbReference type="PANTHER" id="PTHR35814:SF1">
    <property type="entry name" value="GLUTATHIONE S-TRANSFERASE-RELATED"/>
    <property type="match status" value="1"/>
</dbReference>
<evidence type="ECO:0000256" key="2">
    <source>
        <dbReference type="ARBA" id="ARBA00022692"/>
    </source>
</evidence>
<evidence type="ECO:0000256" key="3">
    <source>
        <dbReference type="ARBA" id="ARBA00022989"/>
    </source>
</evidence>
<evidence type="ECO:0000313" key="6">
    <source>
        <dbReference type="EMBL" id="UTW02318.1"/>
    </source>
</evidence>
<dbReference type="Pfam" id="PF01124">
    <property type="entry name" value="MAPEG"/>
    <property type="match status" value="1"/>
</dbReference>
<sequence>MFTALYAALSALLICWLALQVINTRRKYQIAYADGGIEALQIARSAHSNATEYLPIFLILLFLLEYNGGNPILINLLGVVMLTGRIIHARGILQQLLKKRVLGMQMTIYTLLILAALNIVYLGLVLF</sequence>
<keyword evidence="3 5" id="KW-1133">Transmembrane helix</keyword>
<dbReference type="EMBL" id="CP073344">
    <property type="protein sequence ID" value="UTW02318.1"/>
    <property type="molecule type" value="Genomic_DNA"/>
</dbReference>
<protein>
    <submittedName>
        <fullName evidence="6">MAPEG family protein</fullName>
    </submittedName>
</protein>
<evidence type="ECO:0000256" key="1">
    <source>
        <dbReference type="ARBA" id="ARBA00004370"/>
    </source>
</evidence>
<evidence type="ECO:0000256" key="5">
    <source>
        <dbReference type="SAM" id="Phobius"/>
    </source>
</evidence>
<dbReference type="PANTHER" id="PTHR35814">
    <property type="match status" value="1"/>
</dbReference>
<dbReference type="InterPro" id="IPR001129">
    <property type="entry name" value="Membr-assoc_MAPEG"/>
</dbReference>
<proteinExistence type="predicted"/>
<name>A0ABY5GRE9_9GAMM</name>
<gene>
    <name evidence="6" type="ORF">KDX31_13240</name>
</gene>
<accession>A0ABY5GRE9</accession>
<keyword evidence="4 5" id="KW-0472">Membrane</keyword>
<dbReference type="Proteomes" id="UP001059950">
    <property type="component" value="Chromosome"/>
</dbReference>
<reference evidence="6" key="1">
    <citation type="submission" date="2021-04" db="EMBL/GenBank/DDBJ databases">
        <title>Oceanospirillales bacteria with DddD are important DMSP degraders in coastal seawater.</title>
        <authorList>
            <person name="Liu J."/>
        </authorList>
    </citation>
    <scope>NUCLEOTIDE SEQUENCE</scope>
    <source>
        <strain evidence="6">GY6</strain>
    </source>
</reference>
<keyword evidence="2 5" id="KW-0812">Transmembrane</keyword>
<evidence type="ECO:0000256" key="4">
    <source>
        <dbReference type="ARBA" id="ARBA00023136"/>
    </source>
</evidence>